<dbReference type="STRING" id="47866.GA0074694_1941"/>
<name>A0A1C6RJQ6_9ACTN</name>
<dbReference type="AlphaFoldDB" id="A0A1C6RJQ6"/>
<gene>
    <name evidence="1" type="ORF">GA0074694_1941</name>
</gene>
<accession>A0A1C6RJQ6</accession>
<evidence type="ECO:0000313" key="1">
    <source>
        <dbReference type="EMBL" id="SCL17255.1"/>
    </source>
</evidence>
<evidence type="ECO:0000313" key="2">
    <source>
        <dbReference type="Proteomes" id="UP000198906"/>
    </source>
</evidence>
<sequence length="62" mass="6563">MAAWVKAWAQGLQDETTPDGHPYTLDAVATLSGNLINQSTVGKYWRGGTVAPSTATRNGSRS</sequence>
<reference evidence="2" key="1">
    <citation type="submission" date="2016-06" db="EMBL/GenBank/DDBJ databases">
        <authorList>
            <person name="Varghese N."/>
        </authorList>
    </citation>
    <scope>NUCLEOTIDE SEQUENCE [LARGE SCALE GENOMIC DNA]</scope>
    <source>
        <strain evidence="2">DSM 46123</strain>
    </source>
</reference>
<dbReference type="RefSeq" id="WP_141714006.1">
    <property type="nucleotide sequence ID" value="NZ_FMHU01000001.1"/>
</dbReference>
<organism evidence="1 2">
    <name type="scientific">Micromonospora inyonensis</name>
    <dbReference type="NCBI Taxonomy" id="47866"/>
    <lineage>
        <taxon>Bacteria</taxon>
        <taxon>Bacillati</taxon>
        <taxon>Actinomycetota</taxon>
        <taxon>Actinomycetes</taxon>
        <taxon>Micromonosporales</taxon>
        <taxon>Micromonosporaceae</taxon>
        <taxon>Micromonospora</taxon>
    </lineage>
</organism>
<protein>
    <submittedName>
        <fullName evidence="1">Uncharacterized protein</fullName>
    </submittedName>
</protein>
<proteinExistence type="predicted"/>
<dbReference type="EMBL" id="FMHU01000001">
    <property type="protein sequence ID" value="SCL17255.1"/>
    <property type="molecule type" value="Genomic_DNA"/>
</dbReference>
<dbReference type="Proteomes" id="UP000198906">
    <property type="component" value="Unassembled WGS sequence"/>
</dbReference>
<keyword evidence="2" id="KW-1185">Reference proteome</keyword>